<accession>A0ABX0Y4F5</accession>
<dbReference type="Pfam" id="PF03916">
    <property type="entry name" value="NrfD"/>
    <property type="match status" value="1"/>
</dbReference>
<reference evidence="8 9" key="1">
    <citation type="submission" date="2020-03" db="EMBL/GenBank/DDBJ databases">
        <title>WGS of the type strain of Planosporangium spp.</title>
        <authorList>
            <person name="Thawai C."/>
        </authorList>
    </citation>
    <scope>NUCLEOTIDE SEQUENCE [LARGE SCALE GENOMIC DNA]</scope>
    <source>
        <strain evidence="8 9">TBRC 5610</strain>
    </source>
</reference>
<proteinExistence type="inferred from homology"/>
<dbReference type="Proteomes" id="UP000722989">
    <property type="component" value="Unassembled WGS sequence"/>
</dbReference>
<gene>
    <name evidence="8" type="primary">nrfD</name>
    <name evidence="8" type="ORF">HC031_21595</name>
</gene>
<comment type="caution">
    <text evidence="8">The sequence shown here is derived from an EMBL/GenBank/DDBJ whole genome shotgun (WGS) entry which is preliminary data.</text>
</comment>
<feature type="region of interest" description="Disordered" evidence="7">
    <location>
        <begin position="296"/>
        <end position="326"/>
    </location>
</feature>
<evidence type="ECO:0000256" key="2">
    <source>
        <dbReference type="ARBA" id="ARBA00008929"/>
    </source>
</evidence>
<sequence length="326" mass="33048">MSRRERAMVPSAEVRSAPDFESYYGRPILKQPTWKSPEIPTYFFSGGLAGASALLAEFAAATGRPGLARAARFGASAGALAGVGLLIKDLGRPSRFLTMMRVVKVTSPLSVGTWILSPFSGLATAAVASEVTGVLPVLGRAAGIGAAAFGGPMTTYTAALIADTAIPAWHDAHRELPVVFAGSSAAAAGGLGLLGAPVAENRPAARLGALGAAVELAASTVMERRLGGAGEKYKTGKAGRLMRAARLLSAAGIAGALTCRRSRTLAAVSGLALLAGSAATRFGIFEAGRASAADPRDVIVPQRARRAARDDGARDNGARDATDAPG</sequence>
<evidence type="ECO:0000256" key="5">
    <source>
        <dbReference type="ARBA" id="ARBA00022989"/>
    </source>
</evidence>
<evidence type="ECO:0000256" key="1">
    <source>
        <dbReference type="ARBA" id="ARBA00004651"/>
    </source>
</evidence>
<comment type="similarity">
    <text evidence="2">Belongs to the NrfD family.</text>
</comment>
<keyword evidence="4" id="KW-0812">Transmembrane</keyword>
<evidence type="ECO:0000313" key="8">
    <source>
        <dbReference type="EMBL" id="NJC72290.1"/>
    </source>
</evidence>
<comment type="subcellular location">
    <subcellularLocation>
        <location evidence="1">Cell membrane</location>
        <topology evidence="1">Multi-pass membrane protein</topology>
    </subcellularLocation>
</comment>
<dbReference type="InterPro" id="IPR005614">
    <property type="entry name" value="NrfD-like"/>
</dbReference>
<dbReference type="RefSeq" id="WP_167927199.1">
    <property type="nucleotide sequence ID" value="NZ_JAATVY010000017.1"/>
</dbReference>
<name>A0ABX0Y4F5_9ACTN</name>
<dbReference type="Gene3D" id="1.20.1630.10">
    <property type="entry name" value="Formate dehydrogenase/DMSO reductase domain"/>
    <property type="match status" value="1"/>
</dbReference>
<evidence type="ECO:0000256" key="7">
    <source>
        <dbReference type="SAM" id="MobiDB-lite"/>
    </source>
</evidence>
<dbReference type="EMBL" id="JAATVY010000017">
    <property type="protein sequence ID" value="NJC72290.1"/>
    <property type="molecule type" value="Genomic_DNA"/>
</dbReference>
<keyword evidence="5" id="KW-1133">Transmembrane helix</keyword>
<evidence type="ECO:0000256" key="6">
    <source>
        <dbReference type="ARBA" id="ARBA00023136"/>
    </source>
</evidence>
<evidence type="ECO:0000256" key="3">
    <source>
        <dbReference type="ARBA" id="ARBA00022475"/>
    </source>
</evidence>
<feature type="compositionally biased region" description="Basic and acidic residues" evidence="7">
    <location>
        <begin position="307"/>
        <end position="326"/>
    </location>
</feature>
<evidence type="ECO:0000313" key="9">
    <source>
        <dbReference type="Proteomes" id="UP000722989"/>
    </source>
</evidence>
<keyword evidence="6" id="KW-0472">Membrane</keyword>
<protein>
    <submittedName>
        <fullName evidence="8">Polysulfide reductase NrfD</fullName>
    </submittedName>
</protein>
<evidence type="ECO:0000256" key="4">
    <source>
        <dbReference type="ARBA" id="ARBA00022692"/>
    </source>
</evidence>
<keyword evidence="9" id="KW-1185">Reference proteome</keyword>
<organism evidence="8 9">
    <name type="scientific">Planosporangium thailandense</name>
    <dbReference type="NCBI Taxonomy" id="765197"/>
    <lineage>
        <taxon>Bacteria</taxon>
        <taxon>Bacillati</taxon>
        <taxon>Actinomycetota</taxon>
        <taxon>Actinomycetes</taxon>
        <taxon>Micromonosporales</taxon>
        <taxon>Micromonosporaceae</taxon>
        <taxon>Planosporangium</taxon>
    </lineage>
</organism>
<keyword evidence="3" id="KW-1003">Cell membrane</keyword>